<organism evidence="2 3">
    <name type="scientific">Blastomyces gilchristii (strain SLH14081)</name>
    <name type="common">Blastomyces dermatitidis</name>
    <dbReference type="NCBI Taxonomy" id="559298"/>
    <lineage>
        <taxon>Eukaryota</taxon>
        <taxon>Fungi</taxon>
        <taxon>Dikarya</taxon>
        <taxon>Ascomycota</taxon>
        <taxon>Pezizomycotina</taxon>
        <taxon>Eurotiomycetes</taxon>
        <taxon>Eurotiomycetidae</taxon>
        <taxon>Onygenales</taxon>
        <taxon>Ajellomycetaceae</taxon>
        <taxon>Blastomyces</taxon>
    </lineage>
</organism>
<keyword evidence="3" id="KW-1185">Reference proteome</keyword>
<name>A0A179U8U1_BLAGS</name>
<dbReference type="EMBL" id="GG657448">
    <property type="protein sequence ID" value="OAT04250.1"/>
    <property type="molecule type" value="Genomic_DNA"/>
</dbReference>
<dbReference type="KEGG" id="bgh:BDBG_00846"/>
<reference evidence="3" key="1">
    <citation type="journal article" date="2015" name="PLoS Genet.">
        <title>The dynamic genome and transcriptome of the human fungal pathogen Blastomyces and close relative Emmonsia.</title>
        <authorList>
            <person name="Munoz J.F."/>
            <person name="Gauthier G.M."/>
            <person name="Desjardins C.A."/>
            <person name="Gallo J.E."/>
            <person name="Holder J."/>
            <person name="Sullivan T.D."/>
            <person name="Marty A.J."/>
            <person name="Carmen J.C."/>
            <person name="Chen Z."/>
            <person name="Ding L."/>
            <person name="Gujja S."/>
            <person name="Magrini V."/>
            <person name="Misas E."/>
            <person name="Mitreva M."/>
            <person name="Priest M."/>
            <person name="Saif S."/>
            <person name="Whiston E.A."/>
            <person name="Young S."/>
            <person name="Zeng Q."/>
            <person name="Goldman W.E."/>
            <person name="Mardis E.R."/>
            <person name="Taylor J.W."/>
            <person name="McEwen J.G."/>
            <person name="Clay O.K."/>
            <person name="Klein B.S."/>
            <person name="Cuomo C.A."/>
        </authorList>
    </citation>
    <scope>NUCLEOTIDE SEQUENCE [LARGE SCALE GENOMIC DNA]</scope>
    <source>
        <strain evidence="3">SLH14081</strain>
    </source>
</reference>
<feature type="compositionally biased region" description="Polar residues" evidence="1">
    <location>
        <begin position="75"/>
        <end position="86"/>
    </location>
</feature>
<protein>
    <submittedName>
        <fullName evidence="2">Uncharacterized protein</fullName>
    </submittedName>
</protein>
<proteinExistence type="predicted"/>
<feature type="compositionally biased region" description="Polar residues" evidence="1">
    <location>
        <begin position="28"/>
        <end position="38"/>
    </location>
</feature>
<evidence type="ECO:0000313" key="2">
    <source>
        <dbReference type="EMBL" id="OAT04250.1"/>
    </source>
</evidence>
<dbReference type="Proteomes" id="UP000002038">
    <property type="component" value="Unassembled WGS sequence"/>
</dbReference>
<feature type="compositionally biased region" description="Low complexity" evidence="1">
    <location>
        <begin position="1"/>
        <end position="16"/>
    </location>
</feature>
<accession>A0A179U8U1</accession>
<evidence type="ECO:0000256" key="1">
    <source>
        <dbReference type="SAM" id="MobiDB-lite"/>
    </source>
</evidence>
<dbReference type="VEuPathDB" id="FungiDB:BDBG_00846"/>
<feature type="compositionally biased region" description="Basic and acidic residues" evidence="1">
    <location>
        <begin position="142"/>
        <end position="152"/>
    </location>
</feature>
<dbReference type="AlphaFoldDB" id="A0A179U8U1"/>
<feature type="region of interest" description="Disordered" evidence="1">
    <location>
        <begin position="1"/>
        <end position="38"/>
    </location>
</feature>
<feature type="region of interest" description="Disordered" evidence="1">
    <location>
        <begin position="68"/>
        <end position="91"/>
    </location>
</feature>
<dbReference type="GeneID" id="8510776"/>
<feature type="region of interest" description="Disordered" evidence="1">
    <location>
        <begin position="134"/>
        <end position="176"/>
    </location>
</feature>
<sequence length="176" mass="19476">MVAVEQQQCHQPQPRQTLSREDNRGRSKLSSKSAIAGSVESTTMPVRVLLIQERITFEAADKQRNDALSKHFGDGNSSSQSPQSAGVNDAGMKVKISPIDQDLHKIGEDRNYACGFSWQFSFLALLAGSSSQQPDWTQWTEGEIKPPEDSRQSRHPMVLLWGQHVKASQPQQSSAS</sequence>
<evidence type="ECO:0000313" key="3">
    <source>
        <dbReference type="Proteomes" id="UP000002038"/>
    </source>
</evidence>
<dbReference type="RefSeq" id="XP_002629600.1">
    <property type="nucleotide sequence ID" value="XM_002629554.1"/>
</dbReference>
<feature type="compositionally biased region" description="Polar residues" evidence="1">
    <location>
        <begin position="166"/>
        <end position="176"/>
    </location>
</feature>
<gene>
    <name evidence="2" type="ORF">BDBG_00846</name>
</gene>